<evidence type="ECO:0000259" key="6">
    <source>
        <dbReference type="PROSITE" id="PS50893"/>
    </source>
</evidence>
<gene>
    <name evidence="7" type="ORF">HW561_22735</name>
</gene>
<evidence type="ECO:0000256" key="2">
    <source>
        <dbReference type="ARBA" id="ARBA00022448"/>
    </source>
</evidence>
<dbReference type="CDD" id="cd03224">
    <property type="entry name" value="ABC_TM1139_LivF_branched"/>
    <property type="match status" value="1"/>
</dbReference>
<evidence type="ECO:0000256" key="4">
    <source>
        <dbReference type="ARBA" id="ARBA00022840"/>
    </source>
</evidence>
<dbReference type="PROSITE" id="PS50893">
    <property type="entry name" value="ABC_TRANSPORTER_2"/>
    <property type="match status" value="1"/>
</dbReference>
<dbReference type="RefSeq" id="WP_176867640.1">
    <property type="nucleotide sequence ID" value="NZ_JABXWT010000035.1"/>
</dbReference>
<comment type="caution">
    <text evidence="7">The sequence shown here is derived from an EMBL/GenBank/DDBJ whole genome shotgun (WGS) entry which is preliminary data.</text>
</comment>
<dbReference type="InterPro" id="IPR017871">
    <property type="entry name" value="ABC_transporter-like_CS"/>
</dbReference>
<organism evidence="7 8">
    <name type="scientific">Ruegeria haliotis</name>
    <dbReference type="NCBI Taxonomy" id="2747601"/>
    <lineage>
        <taxon>Bacteria</taxon>
        <taxon>Pseudomonadati</taxon>
        <taxon>Pseudomonadota</taxon>
        <taxon>Alphaproteobacteria</taxon>
        <taxon>Rhodobacterales</taxon>
        <taxon>Roseobacteraceae</taxon>
        <taxon>Ruegeria</taxon>
    </lineage>
</organism>
<comment type="similarity">
    <text evidence="1">Belongs to the ABC transporter superfamily.</text>
</comment>
<dbReference type="PANTHER" id="PTHR43820:SF6">
    <property type="entry name" value="ABC TRANSPORTER ATP-BINDING PROTEIN"/>
    <property type="match status" value="1"/>
</dbReference>
<dbReference type="InterPro" id="IPR052156">
    <property type="entry name" value="BCAA_Transport_ATP-bd_LivF"/>
</dbReference>
<dbReference type="InterPro" id="IPR027417">
    <property type="entry name" value="P-loop_NTPase"/>
</dbReference>
<evidence type="ECO:0000313" key="7">
    <source>
        <dbReference type="EMBL" id="NVO58599.1"/>
    </source>
</evidence>
<keyword evidence="3" id="KW-0547">Nucleotide-binding</keyword>
<evidence type="ECO:0000313" key="8">
    <source>
        <dbReference type="Proteomes" id="UP000630805"/>
    </source>
</evidence>
<dbReference type="Proteomes" id="UP000630805">
    <property type="component" value="Unassembled WGS sequence"/>
</dbReference>
<dbReference type="Pfam" id="PF00005">
    <property type="entry name" value="ABC_tran"/>
    <property type="match status" value="1"/>
</dbReference>
<keyword evidence="8" id="KW-1185">Reference proteome</keyword>
<dbReference type="SMART" id="SM00382">
    <property type="entry name" value="AAA"/>
    <property type="match status" value="1"/>
</dbReference>
<dbReference type="InterPro" id="IPR003593">
    <property type="entry name" value="AAA+_ATPase"/>
</dbReference>
<name>A0ABX2PWL1_9RHOB</name>
<dbReference type="EMBL" id="JABXWT010000035">
    <property type="protein sequence ID" value="NVO58599.1"/>
    <property type="molecule type" value="Genomic_DNA"/>
</dbReference>
<dbReference type="InterPro" id="IPR003439">
    <property type="entry name" value="ABC_transporter-like_ATP-bd"/>
</dbReference>
<evidence type="ECO:0000256" key="3">
    <source>
        <dbReference type="ARBA" id="ARBA00022741"/>
    </source>
</evidence>
<protein>
    <submittedName>
        <fullName evidence="7">ABC transporter ATP-binding protein</fullName>
    </submittedName>
</protein>
<reference evidence="7 8" key="1">
    <citation type="submission" date="2020-06" db="EMBL/GenBank/DDBJ databases">
        <authorList>
            <person name="Cao W.R."/>
        </authorList>
    </citation>
    <scope>NUCLEOTIDE SEQUENCE [LARGE SCALE GENOMIC DNA]</scope>
    <source>
        <strain evidence="7 8">B1Z28</strain>
    </source>
</reference>
<evidence type="ECO:0000256" key="1">
    <source>
        <dbReference type="ARBA" id="ARBA00005417"/>
    </source>
</evidence>
<keyword evidence="4 7" id="KW-0067">ATP-binding</keyword>
<keyword evidence="5" id="KW-0029">Amino-acid transport</keyword>
<dbReference type="SUPFAM" id="SSF52540">
    <property type="entry name" value="P-loop containing nucleoside triphosphate hydrolases"/>
    <property type="match status" value="1"/>
</dbReference>
<feature type="domain" description="ABC transporter" evidence="6">
    <location>
        <begin position="5"/>
        <end position="240"/>
    </location>
</feature>
<dbReference type="PROSITE" id="PS00211">
    <property type="entry name" value="ABC_TRANSPORTER_1"/>
    <property type="match status" value="1"/>
</dbReference>
<proteinExistence type="inferred from homology"/>
<keyword evidence="2" id="KW-0813">Transport</keyword>
<dbReference type="PANTHER" id="PTHR43820">
    <property type="entry name" value="HIGH-AFFINITY BRANCHED-CHAIN AMINO ACID TRANSPORT ATP-BINDING PROTEIN LIVF"/>
    <property type="match status" value="1"/>
</dbReference>
<dbReference type="Gene3D" id="3.40.50.300">
    <property type="entry name" value="P-loop containing nucleotide triphosphate hydrolases"/>
    <property type="match status" value="1"/>
</dbReference>
<sequence length="249" mass="26156">MSDPILTVDALRAGYGSGGDIIKGAGFSVSEGAISTIVGPNGAGKSTLIKSLVGLLTPRSGTITLNEADVTRLNAPAKARAGLGYVPQEHNVFRNMSIGENMTLAYEFIAKGTKGLKAARERVFDIFPDLVHREADMAGNLSGGQRQMLAFGCALMPGPSLLLLDEPSAGLSPKYVAEMFQAVKSVNDAGVSILMIEQNVKEAMVISETAIVLVSGQVRAQMPAPEFLNHPDIHALYMGTADVTAPETV</sequence>
<evidence type="ECO:0000256" key="5">
    <source>
        <dbReference type="ARBA" id="ARBA00022970"/>
    </source>
</evidence>
<accession>A0ABX2PWL1</accession>
<dbReference type="GO" id="GO:0005524">
    <property type="term" value="F:ATP binding"/>
    <property type="evidence" value="ECO:0007669"/>
    <property type="project" value="UniProtKB-KW"/>
</dbReference>